<evidence type="ECO:0000313" key="4">
    <source>
        <dbReference type="Proteomes" id="UP000249547"/>
    </source>
</evidence>
<reference evidence="3 4" key="1">
    <citation type="submission" date="2018-06" db="EMBL/GenBank/DDBJ databases">
        <title>Genomic Encyclopedia of Archaeal and Bacterial Type Strains, Phase II (KMG-II): from individual species to whole genera.</title>
        <authorList>
            <person name="Goeker M."/>
        </authorList>
    </citation>
    <scope>NUCLEOTIDE SEQUENCE [LARGE SCALE GENOMIC DNA]</scope>
    <source>
        <strain evidence="3 4">DSM 23857</strain>
    </source>
</reference>
<dbReference type="Pfam" id="PF12702">
    <property type="entry name" value="Lipocalin_3"/>
    <property type="match status" value="1"/>
</dbReference>
<evidence type="ECO:0000313" key="3">
    <source>
        <dbReference type="EMBL" id="RAJ01545.1"/>
    </source>
</evidence>
<feature type="signal peptide" evidence="1">
    <location>
        <begin position="1"/>
        <end position="22"/>
    </location>
</feature>
<proteinExistence type="predicted"/>
<dbReference type="OrthoDB" id="199694at2"/>
<dbReference type="Gene3D" id="2.40.128.280">
    <property type="match status" value="1"/>
</dbReference>
<comment type="caution">
    <text evidence="3">The sequence shown here is derived from an EMBL/GenBank/DDBJ whole genome shotgun (WGS) entry which is preliminary data.</text>
</comment>
<dbReference type="EMBL" id="QLLL01000007">
    <property type="protein sequence ID" value="RAJ01545.1"/>
    <property type="molecule type" value="Genomic_DNA"/>
</dbReference>
<dbReference type="Proteomes" id="UP000249547">
    <property type="component" value="Unassembled WGS sequence"/>
</dbReference>
<sequence length="156" mass="17546">MSIRIIVLALIVCSIAACQQQAPPPPAFPLDSLITRVDTIHTAPEKADTTVKDTINPALLPGKWLQPTPGLENQLQGFVLETKGKATSVNLHDLVYEKWRFADDTLQMWSYDKSDTTELVIVDTFLVRTLTDTTLVLFPKNAAKGYFEQYKRKKKK</sequence>
<gene>
    <name evidence="3" type="ORF">LX64_03761</name>
</gene>
<evidence type="ECO:0000256" key="1">
    <source>
        <dbReference type="SAM" id="SignalP"/>
    </source>
</evidence>
<protein>
    <submittedName>
        <fullName evidence="3">Lipocalin-like protein</fullName>
    </submittedName>
</protein>
<evidence type="ECO:0000259" key="2">
    <source>
        <dbReference type="Pfam" id="PF12702"/>
    </source>
</evidence>
<keyword evidence="1" id="KW-0732">Signal</keyword>
<name>A0A327QC46_9BACT</name>
<dbReference type="PROSITE" id="PS51257">
    <property type="entry name" value="PROKAR_LIPOPROTEIN"/>
    <property type="match status" value="1"/>
</dbReference>
<dbReference type="AlphaFoldDB" id="A0A327QC46"/>
<feature type="domain" description="Lipocalin-like" evidence="2">
    <location>
        <begin position="58"/>
        <end position="152"/>
    </location>
</feature>
<dbReference type="InterPro" id="IPR024311">
    <property type="entry name" value="Lipocalin-like"/>
</dbReference>
<feature type="chain" id="PRO_5016257395" evidence="1">
    <location>
        <begin position="23"/>
        <end position="156"/>
    </location>
</feature>
<accession>A0A327QC46</accession>
<keyword evidence="4" id="KW-1185">Reference proteome</keyword>
<organism evidence="3 4">
    <name type="scientific">Chitinophaga skermanii</name>
    <dbReference type="NCBI Taxonomy" id="331697"/>
    <lineage>
        <taxon>Bacteria</taxon>
        <taxon>Pseudomonadati</taxon>
        <taxon>Bacteroidota</taxon>
        <taxon>Chitinophagia</taxon>
        <taxon>Chitinophagales</taxon>
        <taxon>Chitinophagaceae</taxon>
        <taxon>Chitinophaga</taxon>
    </lineage>
</organism>
<dbReference type="RefSeq" id="WP_158538672.1">
    <property type="nucleotide sequence ID" value="NZ_QLLL01000007.1"/>
</dbReference>